<proteinExistence type="predicted"/>
<name>A0AAD4CXK7_ASPNN</name>
<protein>
    <recommendedName>
        <fullName evidence="3">Myb-like domain-containing protein</fullName>
    </recommendedName>
</protein>
<dbReference type="AlphaFoldDB" id="A0AAD4CXK7"/>
<evidence type="ECO:0000313" key="2">
    <source>
        <dbReference type="Proteomes" id="UP001194746"/>
    </source>
</evidence>
<organism evidence="1 2">
    <name type="scientific">Aspergillus nanangensis</name>
    <dbReference type="NCBI Taxonomy" id="2582783"/>
    <lineage>
        <taxon>Eukaryota</taxon>
        <taxon>Fungi</taxon>
        <taxon>Dikarya</taxon>
        <taxon>Ascomycota</taxon>
        <taxon>Pezizomycotina</taxon>
        <taxon>Eurotiomycetes</taxon>
        <taxon>Eurotiomycetidae</taxon>
        <taxon>Eurotiales</taxon>
        <taxon>Aspergillaceae</taxon>
        <taxon>Aspergillus</taxon>
        <taxon>Aspergillus subgen. Circumdati</taxon>
    </lineage>
</organism>
<dbReference type="EMBL" id="VCAU01000004">
    <property type="protein sequence ID" value="KAF9894323.1"/>
    <property type="molecule type" value="Genomic_DNA"/>
</dbReference>
<reference evidence="1" key="2">
    <citation type="submission" date="2020-02" db="EMBL/GenBank/DDBJ databases">
        <authorList>
            <person name="Gilchrist C.L.M."/>
            <person name="Chooi Y.-H."/>
        </authorList>
    </citation>
    <scope>NUCLEOTIDE SEQUENCE</scope>
    <source>
        <strain evidence="1">MST-FP2251</strain>
    </source>
</reference>
<comment type="caution">
    <text evidence="1">The sequence shown here is derived from an EMBL/GenBank/DDBJ whole genome shotgun (WGS) entry which is preliminary data.</text>
</comment>
<sequence>MPNQKVVIQEVVVGGEDHGYLSEPFNSYEFDETKVEICGSRCHSAPQVHDSFIYYSKPQNMVDSDGLTTLSGISPSSEAVFGGLNPVDNNDTLGLAQPVPRSSGIFMIRNNLAPFSSSREDLAVIPSLTTSEASHEENESDPITFQGPGWATNDIGANVLYQTSSSEEGSVTTVDSEFTPGGSIYNPPTPIPWNNPGLQARWDMPCQESTSQSEPIWLTNPHVPGLNPIDAYNPGAFDGVVAGNHTFHDMSASNSNDARYIVPPVSIPHRPDHSTTNRDQNVKGQGLVQFSKGINRHVEDPYRLCQFEFPKVSGGDGTHFQTDRFDKRQTPSPADTKNAFLIECKRRGLSYKDIKRIGDFKEAESTLRGRFRTLTKTKEQRVRKPQWHEKDIRLLCEAVAICSEPDKPVNPSYGPWYRQRTVTQPPKVSWKKVAQYIWSHGGSYHFGNATCKRKWCEVHNVKI</sequence>
<evidence type="ECO:0008006" key="3">
    <source>
        <dbReference type="Google" id="ProtNLM"/>
    </source>
</evidence>
<reference evidence="1" key="1">
    <citation type="journal article" date="2019" name="Beilstein J. Org. Chem.">
        <title>Nanangenines: drimane sesquiterpenoids as the dominant metabolite cohort of a novel Australian fungus, Aspergillus nanangensis.</title>
        <authorList>
            <person name="Lacey H.J."/>
            <person name="Gilchrist C.L.M."/>
            <person name="Crombie A."/>
            <person name="Kalaitzis J.A."/>
            <person name="Vuong D."/>
            <person name="Rutledge P.J."/>
            <person name="Turner P."/>
            <person name="Pitt J.I."/>
            <person name="Lacey E."/>
            <person name="Chooi Y.H."/>
            <person name="Piggott A.M."/>
        </authorList>
    </citation>
    <scope>NUCLEOTIDE SEQUENCE</scope>
    <source>
        <strain evidence="1">MST-FP2251</strain>
    </source>
</reference>
<gene>
    <name evidence="1" type="ORF">FE257_007826</name>
</gene>
<dbReference type="Proteomes" id="UP001194746">
    <property type="component" value="Unassembled WGS sequence"/>
</dbReference>
<keyword evidence="2" id="KW-1185">Reference proteome</keyword>
<accession>A0AAD4CXK7</accession>
<evidence type="ECO:0000313" key="1">
    <source>
        <dbReference type="EMBL" id="KAF9894323.1"/>
    </source>
</evidence>